<keyword evidence="2" id="KW-1185">Reference proteome</keyword>
<protein>
    <submittedName>
        <fullName evidence="1">Uncharacterized protein</fullName>
    </submittedName>
</protein>
<name>A0A9X0CCE5_9CNID</name>
<dbReference type="OrthoDB" id="5982928at2759"/>
<evidence type="ECO:0000313" key="2">
    <source>
        <dbReference type="Proteomes" id="UP001163046"/>
    </source>
</evidence>
<dbReference type="AlphaFoldDB" id="A0A9X0CCE5"/>
<gene>
    <name evidence="1" type="ORF">OS493_039133</name>
</gene>
<comment type="caution">
    <text evidence="1">The sequence shown here is derived from an EMBL/GenBank/DDBJ whole genome shotgun (WGS) entry which is preliminary data.</text>
</comment>
<organism evidence="1 2">
    <name type="scientific">Desmophyllum pertusum</name>
    <dbReference type="NCBI Taxonomy" id="174260"/>
    <lineage>
        <taxon>Eukaryota</taxon>
        <taxon>Metazoa</taxon>
        <taxon>Cnidaria</taxon>
        <taxon>Anthozoa</taxon>
        <taxon>Hexacorallia</taxon>
        <taxon>Scleractinia</taxon>
        <taxon>Caryophylliina</taxon>
        <taxon>Caryophylliidae</taxon>
        <taxon>Desmophyllum</taxon>
    </lineage>
</organism>
<dbReference type="Proteomes" id="UP001163046">
    <property type="component" value="Unassembled WGS sequence"/>
</dbReference>
<reference evidence="1" key="1">
    <citation type="submission" date="2023-01" db="EMBL/GenBank/DDBJ databases">
        <title>Genome assembly of the deep-sea coral Lophelia pertusa.</title>
        <authorList>
            <person name="Herrera S."/>
            <person name="Cordes E."/>
        </authorList>
    </citation>
    <scope>NUCLEOTIDE SEQUENCE</scope>
    <source>
        <strain evidence="1">USNM1676648</strain>
        <tissue evidence="1">Polyp</tissue>
    </source>
</reference>
<dbReference type="EMBL" id="MU827933">
    <property type="protein sequence ID" value="KAJ7314866.1"/>
    <property type="molecule type" value="Genomic_DNA"/>
</dbReference>
<evidence type="ECO:0000313" key="1">
    <source>
        <dbReference type="EMBL" id="KAJ7314866.1"/>
    </source>
</evidence>
<accession>A0A9X0CCE5</accession>
<feature type="non-terminal residue" evidence="1">
    <location>
        <position position="101"/>
    </location>
</feature>
<sequence length="101" mass="11471">MSSDEKNVVMAWRINKHGGVYKKGAAFSFTKAIPNCRFLPSHWQLWRCCSENMCTYDTARNIVDKFLTTGLFTPGGRGSPPTIMQPWKVAYLEALVTHDPF</sequence>
<proteinExistence type="predicted"/>